<dbReference type="GO" id="GO:0008270">
    <property type="term" value="F:zinc ion binding"/>
    <property type="evidence" value="ECO:0007669"/>
    <property type="project" value="UniProtKB-KW"/>
</dbReference>
<dbReference type="Pfam" id="PF00628">
    <property type="entry name" value="PHD"/>
    <property type="match status" value="1"/>
</dbReference>
<keyword evidence="3" id="KW-0862">Zinc</keyword>
<feature type="domain" description="BAH" evidence="7">
    <location>
        <begin position="19"/>
        <end position="169"/>
    </location>
</feature>
<accession>A0A9W8ASL2</accession>
<keyword evidence="9" id="KW-1185">Reference proteome</keyword>
<comment type="caution">
    <text evidence="8">The sequence shown here is derived from an EMBL/GenBank/DDBJ whole genome shotgun (WGS) entry which is preliminary data.</text>
</comment>
<name>A0A9W8ASL2_9FUNG</name>
<evidence type="ECO:0000256" key="1">
    <source>
        <dbReference type="ARBA" id="ARBA00022723"/>
    </source>
</evidence>
<dbReference type="InterPro" id="IPR029617">
    <property type="entry name" value="Snt2"/>
</dbReference>
<evidence type="ECO:0000256" key="5">
    <source>
        <dbReference type="SAM" id="MobiDB-lite"/>
    </source>
</evidence>
<dbReference type="SUPFAM" id="SSF57903">
    <property type="entry name" value="FYVE/PHD zinc finger"/>
    <property type="match status" value="2"/>
</dbReference>
<evidence type="ECO:0000259" key="6">
    <source>
        <dbReference type="PROSITE" id="PS50016"/>
    </source>
</evidence>
<dbReference type="Proteomes" id="UP001150925">
    <property type="component" value="Unassembled WGS sequence"/>
</dbReference>
<evidence type="ECO:0000313" key="8">
    <source>
        <dbReference type="EMBL" id="KAJ1966016.1"/>
    </source>
</evidence>
<dbReference type="PROSITE" id="PS51038">
    <property type="entry name" value="BAH"/>
    <property type="match status" value="1"/>
</dbReference>
<feature type="region of interest" description="Disordered" evidence="5">
    <location>
        <begin position="1600"/>
        <end position="1623"/>
    </location>
</feature>
<sequence length="1835" mass="199309">MSHSKNVVNLMCDTYGSVTTTDYIDHVYLAPESNQEAFYIGRVMEFLLLRPDEDQAESQTLGQLSETPGNDTSSSGASTSEQLFAAIAWYQRPGDISDGRSRSQDPRRLVATMHSDINPVSTIRAKCVVTHLDYLPAVLQCYQRAWQRHATFSEALGTGATKIQSASLTGTLPLTGMKRRARRGGATRLDTQGLPRTTEISLQSDLSTLSSDEALAIYTTLPDHFYYSQLFDRYAGRTYDVIPCERVLNVPDHVSQALRERYQYILVEPHKANELTDAHRSCQVCKQWCPPSKSMCCEVCGHNYHMWCLDPPLVTKPGKGYAWQCVSCLRKLIAKEAEEKADRMSVETGPEGSKRLRRRSAGVHKQRHTENSPLTPDGTVTKRKEGNTNGGGSQAATGSENGNAKPLGTPTETIPDTGKAQTPFGITLENLPPPQPTKPTNRWPFRYLGIHSNLDDVIDYDDRIYPRAASRLGSKFQAVIPPLKTNAVGSGSAVSSETVSPRISPTTPFPGSPMDTGSELHLGSGDGSEDHSVSRRRARRNVRNAASVTDDGQGSSAMRTMSDSHRDQWNLEDHLFFRKPKTLADDDLDEYVTRCRELSPPDLRNSMEVMDAILRTLHSHQYHTEAALDYFRTHYRTRVDFGVPVWTPAEQAAFESQVSKTGADMPALHEAVGIRNKTHKQVVRHFYCWKGTKEGRLAYDQYVSTHFKSNWKGIFWAQHDRTAHVTTAAGLTKEGHGAALVSPPRPQGKRGGDALSEPSPDSQPDKLASLNPSRWNGICDPEATAANLLDEGWIVASGQADLTNTQAMDVDETDEWGAGDTPRYGGVRSLSRHPQFTCFNCSSTQAERWRKVPTTLLNSLRVYHNPTHVTGISTDGPALGVALGMLTQTVTSMLTDELQAQHPVYPNNPVMGSRLQPGQEFTPVGQSQQHLSPAVTSPSAMVPPSAGFTSLNVTRRLRSMTHYVCDECGYYWLKYGALPGVGEYERFLMSTSLFSPLAKAQLEPLLDKFHLEVGQLGSQVWDPLAMAPLCLFTSLFVLPSPVPNPLLGGGNASGDGLQPGSRSVSAGGTNGTRVGSRGQSRSSTPGAMVSSLYDSPLGQRHREGAHLADSPLSIRTANVGGGGPKSGKRGAGGKRQFRSDQSSPAPSGPRGILKRAKQLKAFPPTPCMVCGHPDTNNPALYTCEECGVSVHAYCYGLTPTNDTSGGFTGVNKKNWCCDACRNVKQPYISKQYMCMLCRQPGRGTLHGLVGCFEALKPTINNNWVHMWCALGVSELTFGNEHSLQPVDGIQSLTYNQWTHTCEICRLRRLPAGASGNDNKQHVTPISEITSTPGKDSSVGHSGESMVSPSQLVQKAGHTLRPKRTLSSQPSPTAVVHGSGPVSRLIESIDECSVCVPCRVPSCRRYVHVSCAIRACWGKSSAMSGEGDATKWKGTTSVPHEPCYRVGFEAMTQHRPTRPTTVATFPTPFPITTAGSSPTTASTKRGKGIEDKQDYPVPTGTSTVDIADISAFFAHQGQLAPVVYCPAHNKERIKNFVALSAVDKQQNPILPAYVNHTRISRLAGKGALLKSQLVAQQLTRFPPYNSMSLLAFAAQETEAAEAHATQGGAGDHRPPGKVGKNAGLPDVDLVPPSLAMAMLAQDHTLGPVPQKKGTKLPTNDYLWPIASIPSPLSPDLTPVDGVCARCDSHHSPVWWSNADLDLFNTLVSQYGVIQGGISTTVSTTDPHSTFPDQSTSSGVSAQDLQNALASVPAQATANQEEVLTKLIDTFIRLKTFATEHGQGSTQTTTATSPTLPPPTQKQGRHSLADLLNSPIIEAPPPSQTLCHRCFLQRLNL</sequence>
<keyword evidence="1" id="KW-0479">Metal-binding</keyword>
<dbReference type="InterPro" id="IPR013083">
    <property type="entry name" value="Znf_RING/FYVE/PHD"/>
</dbReference>
<evidence type="ECO:0000259" key="7">
    <source>
        <dbReference type="PROSITE" id="PS51038"/>
    </source>
</evidence>
<dbReference type="SMART" id="SM00249">
    <property type="entry name" value="PHD"/>
    <property type="match status" value="2"/>
</dbReference>
<feature type="compositionally biased region" description="Polar residues" evidence="5">
    <location>
        <begin position="550"/>
        <end position="560"/>
    </location>
</feature>
<feature type="region of interest" description="Disordered" evidence="5">
    <location>
        <begin position="1780"/>
        <end position="1803"/>
    </location>
</feature>
<feature type="compositionally biased region" description="Low complexity" evidence="5">
    <location>
        <begin position="1457"/>
        <end position="1482"/>
    </location>
</feature>
<dbReference type="InterPro" id="IPR001025">
    <property type="entry name" value="BAH_dom"/>
</dbReference>
<dbReference type="CDD" id="cd15497">
    <property type="entry name" value="PHD1_Snt2p_like"/>
    <property type="match status" value="1"/>
</dbReference>
<dbReference type="Pfam" id="PF13832">
    <property type="entry name" value="zf-HC5HC2H_2"/>
    <property type="match status" value="1"/>
</dbReference>
<dbReference type="PANTHER" id="PTHR47672:SF1">
    <property type="entry name" value="E3 UBIQUITIN-PROTEIN LIGASE SNT2"/>
    <property type="match status" value="1"/>
</dbReference>
<dbReference type="InterPro" id="IPR011011">
    <property type="entry name" value="Znf_FYVE_PHD"/>
</dbReference>
<dbReference type="PROSITE" id="PS50016">
    <property type="entry name" value="ZF_PHD_2"/>
    <property type="match status" value="2"/>
</dbReference>
<dbReference type="Pfam" id="PF01426">
    <property type="entry name" value="BAH"/>
    <property type="match status" value="1"/>
</dbReference>
<dbReference type="Gene3D" id="3.30.40.10">
    <property type="entry name" value="Zinc/RING finger domain, C3HC4 (zinc finger)"/>
    <property type="match status" value="2"/>
</dbReference>
<feature type="region of interest" description="Disordered" evidence="5">
    <location>
        <begin position="1049"/>
        <end position="1151"/>
    </location>
</feature>
<dbReference type="PANTHER" id="PTHR47672">
    <property type="entry name" value="E3 UBIQUITIN-PROTEIN LIGASE SNT2"/>
    <property type="match status" value="1"/>
</dbReference>
<feature type="compositionally biased region" description="Polar residues" evidence="5">
    <location>
        <begin position="1315"/>
        <end position="1334"/>
    </location>
</feature>
<dbReference type="InterPro" id="IPR019787">
    <property type="entry name" value="Znf_PHD-finger"/>
</dbReference>
<organism evidence="8 9">
    <name type="scientific">Dispira parvispora</name>
    <dbReference type="NCBI Taxonomy" id="1520584"/>
    <lineage>
        <taxon>Eukaryota</taxon>
        <taxon>Fungi</taxon>
        <taxon>Fungi incertae sedis</taxon>
        <taxon>Zoopagomycota</taxon>
        <taxon>Kickxellomycotina</taxon>
        <taxon>Dimargaritomycetes</taxon>
        <taxon>Dimargaritales</taxon>
        <taxon>Dimargaritaceae</taxon>
        <taxon>Dispira</taxon>
    </lineage>
</organism>
<evidence type="ECO:0000313" key="9">
    <source>
        <dbReference type="Proteomes" id="UP001150925"/>
    </source>
</evidence>
<evidence type="ECO:0000256" key="3">
    <source>
        <dbReference type="ARBA" id="ARBA00022833"/>
    </source>
</evidence>
<evidence type="ECO:0000256" key="2">
    <source>
        <dbReference type="ARBA" id="ARBA00022771"/>
    </source>
</evidence>
<dbReference type="InterPro" id="IPR043151">
    <property type="entry name" value="BAH_sf"/>
</dbReference>
<keyword evidence="2 4" id="KW-0863">Zinc-finger</keyword>
<feature type="region of interest" description="Disordered" evidence="5">
    <location>
        <begin position="1315"/>
        <end position="1344"/>
    </location>
</feature>
<reference evidence="8" key="1">
    <citation type="submission" date="2022-07" db="EMBL/GenBank/DDBJ databases">
        <title>Phylogenomic reconstructions and comparative analyses of Kickxellomycotina fungi.</title>
        <authorList>
            <person name="Reynolds N.K."/>
            <person name="Stajich J.E."/>
            <person name="Barry K."/>
            <person name="Grigoriev I.V."/>
            <person name="Crous P."/>
            <person name="Smith M.E."/>
        </authorList>
    </citation>
    <scope>NUCLEOTIDE SEQUENCE</scope>
    <source>
        <strain evidence="8">RSA 1196</strain>
    </source>
</reference>
<feature type="region of interest" description="Disordered" evidence="5">
    <location>
        <begin position="1457"/>
        <end position="1496"/>
    </location>
</feature>
<proteinExistence type="predicted"/>
<dbReference type="InterPro" id="IPR001965">
    <property type="entry name" value="Znf_PHD"/>
</dbReference>
<gene>
    <name evidence="8" type="primary">SNT2</name>
    <name evidence="8" type="ORF">IWQ62_002528</name>
</gene>
<dbReference type="Gene3D" id="2.30.30.490">
    <property type="match status" value="1"/>
</dbReference>
<feature type="region of interest" description="Disordered" evidence="5">
    <location>
        <begin position="485"/>
        <end position="560"/>
    </location>
</feature>
<feature type="region of interest" description="Disordered" evidence="5">
    <location>
        <begin position="734"/>
        <end position="774"/>
    </location>
</feature>
<feature type="compositionally biased region" description="Basic residues" evidence="5">
    <location>
        <begin position="355"/>
        <end position="367"/>
    </location>
</feature>
<protein>
    <submittedName>
        <fullName evidence="8">PHD type zinc finger protein with BAH domain-containing protein</fullName>
    </submittedName>
</protein>
<feature type="domain" description="PHD-type" evidence="6">
    <location>
        <begin position="279"/>
        <end position="331"/>
    </location>
</feature>
<dbReference type="GO" id="GO:0036205">
    <property type="term" value="P:histone catabolic process"/>
    <property type="evidence" value="ECO:0007669"/>
    <property type="project" value="TreeGrafter"/>
</dbReference>
<dbReference type="EMBL" id="JANBPY010000548">
    <property type="protein sequence ID" value="KAJ1966016.1"/>
    <property type="molecule type" value="Genomic_DNA"/>
</dbReference>
<feature type="domain" description="PHD-type" evidence="6">
    <location>
        <begin position="1164"/>
        <end position="1223"/>
    </location>
</feature>
<dbReference type="GO" id="GO:0003682">
    <property type="term" value="F:chromatin binding"/>
    <property type="evidence" value="ECO:0007669"/>
    <property type="project" value="InterPro"/>
</dbReference>
<feature type="region of interest" description="Disordered" evidence="5">
    <location>
        <begin position="57"/>
        <end position="77"/>
    </location>
</feature>
<feature type="compositionally biased region" description="Polar residues" evidence="5">
    <location>
        <begin position="487"/>
        <end position="506"/>
    </location>
</feature>
<dbReference type="OrthoDB" id="336088at2759"/>
<evidence type="ECO:0000256" key="4">
    <source>
        <dbReference type="PROSITE-ProRule" id="PRU00146"/>
    </source>
</evidence>
<feature type="compositionally biased region" description="Polar residues" evidence="5">
    <location>
        <begin position="1060"/>
        <end position="1085"/>
    </location>
</feature>
<feature type="region of interest" description="Disordered" evidence="5">
    <location>
        <begin position="339"/>
        <end position="440"/>
    </location>
</feature>
<dbReference type="Gene3D" id="2.30.30.1150">
    <property type="match status" value="1"/>
</dbReference>
<feature type="compositionally biased region" description="Basic residues" evidence="5">
    <location>
        <begin position="1126"/>
        <end position="1136"/>
    </location>
</feature>
<dbReference type="GO" id="GO:0048189">
    <property type="term" value="C:Lid2 complex"/>
    <property type="evidence" value="ECO:0007669"/>
    <property type="project" value="TreeGrafter"/>
</dbReference>
<dbReference type="GO" id="GO:0004842">
    <property type="term" value="F:ubiquitin-protein transferase activity"/>
    <property type="evidence" value="ECO:0007669"/>
    <property type="project" value="TreeGrafter"/>
</dbReference>